<dbReference type="GO" id="GO:0008970">
    <property type="term" value="F:phospholipase A1 activity"/>
    <property type="evidence" value="ECO:0007669"/>
    <property type="project" value="UniProtKB-UniRule"/>
</dbReference>
<dbReference type="InterPro" id="IPR033556">
    <property type="entry name" value="PLA"/>
</dbReference>
<keyword evidence="2 5" id="KW-0378">Hydrolase</keyword>
<name>A0A059C7Z4_EUCGR</name>
<dbReference type="OrthoDB" id="426718at2759"/>
<dbReference type="Gramene" id="KCW74055">
    <property type="protein sequence ID" value="KCW74055"/>
    <property type="gene ID" value="EUGRSUZ_E02678"/>
</dbReference>
<comment type="function">
    <text evidence="5">Acylhydrolase that catalyzes the hydrolysis of phospholipids at the sn-1 position.</text>
</comment>
<protein>
    <recommendedName>
        <fullName evidence="5">Phospholipase A1</fullName>
        <ecNumber evidence="5">3.1.1.-</ecNumber>
    </recommendedName>
</protein>
<keyword evidence="3 5" id="KW-0442">Lipid degradation</keyword>
<dbReference type="InterPro" id="IPR029058">
    <property type="entry name" value="AB_hydrolase_fold"/>
</dbReference>
<gene>
    <name evidence="7" type="ORF">EUGRSUZ_E02678</name>
</gene>
<evidence type="ECO:0000259" key="6">
    <source>
        <dbReference type="Pfam" id="PF01764"/>
    </source>
</evidence>
<dbReference type="eggNOG" id="KOG4569">
    <property type="taxonomic scope" value="Eukaryota"/>
</dbReference>
<sequence length="396" mass="44193">MGGGSSRPWTELSGETNWKDMLDPLDEDLRMYLIHYGERVQAIYDAYNGQKESGDGYGMPLYPMDKLFSEVGLETDNNKFRYEVTRYFYVPSVLDPPDRSWAGYVAVSTDEGTEALGRRDILVTWRGTANLLESFEDIQDDLKPATDIFKDDTDTKIHAGFLDLYTKSDFLNDYTRHSARDQVLREVRKQVDLYAGKGETISITVAGHSLGAALATINALDIVTNGYNAPTDHPENACLVTAFPFASPKVGDENFQAKFSSSEKLRALRVTNALDIVPFLPPIRYYHVGEQLLVDSRKSPYLKSLYSGLTGAVEIGHMLETYLHLIAGTQGIDSNNFDLGGRRGIALVNKGMDALKDTYNIPAYWLVAKNKNMVQDEVTGDWSLATPYIPPPPEDN</sequence>
<evidence type="ECO:0000256" key="2">
    <source>
        <dbReference type="ARBA" id="ARBA00022801"/>
    </source>
</evidence>
<dbReference type="FunFam" id="3.40.50.1820:FF:000065">
    <property type="entry name" value="Phospholipase A1-II 3"/>
    <property type="match status" value="1"/>
</dbReference>
<dbReference type="Pfam" id="PF01764">
    <property type="entry name" value="Lipase_3"/>
    <property type="match status" value="1"/>
</dbReference>
<dbReference type="CDD" id="cd00519">
    <property type="entry name" value="Lipase_3"/>
    <property type="match status" value="1"/>
</dbReference>
<dbReference type="OMA" id="WINNLYS"/>
<dbReference type="AlphaFoldDB" id="A0A059C7Z4"/>
<evidence type="ECO:0000256" key="5">
    <source>
        <dbReference type="RuleBase" id="RU367093"/>
    </source>
</evidence>
<evidence type="ECO:0000313" key="7">
    <source>
        <dbReference type="EMBL" id="KCW74055.1"/>
    </source>
</evidence>
<dbReference type="EMBL" id="KK198757">
    <property type="protein sequence ID" value="KCW74055.1"/>
    <property type="molecule type" value="Genomic_DNA"/>
</dbReference>
<evidence type="ECO:0000256" key="3">
    <source>
        <dbReference type="ARBA" id="ARBA00022963"/>
    </source>
</evidence>
<comment type="similarity">
    <text evidence="1 5">Belongs to the AB hydrolase superfamily. Lipase family.</text>
</comment>
<dbReference type="KEGG" id="egr:104446880"/>
<dbReference type="EC" id="3.1.1.-" evidence="5"/>
<proteinExistence type="inferred from homology"/>
<keyword evidence="4 5" id="KW-0443">Lipid metabolism</keyword>
<reference evidence="7" key="1">
    <citation type="submission" date="2013-07" db="EMBL/GenBank/DDBJ databases">
        <title>The genome of Eucalyptus grandis.</title>
        <authorList>
            <person name="Schmutz J."/>
            <person name="Hayes R."/>
            <person name="Myburg A."/>
            <person name="Tuskan G."/>
            <person name="Grattapaglia D."/>
            <person name="Rokhsar D.S."/>
        </authorList>
    </citation>
    <scope>NUCLEOTIDE SEQUENCE</scope>
    <source>
        <tissue evidence="7">Leaf extractions</tissue>
    </source>
</reference>
<organism evidence="7">
    <name type="scientific">Eucalyptus grandis</name>
    <name type="common">Flooded gum</name>
    <dbReference type="NCBI Taxonomy" id="71139"/>
    <lineage>
        <taxon>Eukaryota</taxon>
        <taxon>Viridiplantae</taxon>
        <taxon>Streptophyta</taxon>
        <taxon>Embryophyta</taxon>
        <taxon>Tracheophyta</taxon>
        <taxon>Spermatophyta</taxon>
        <taxon>Magnoliopsida</taxon>
        <taxon>eudicotyledons</taxon>
        <taxon>Gunneridae</taxon>
        <taxon>Pentapetalae</taxon>
        <taxon>rosids</taxon>
        <taxon>malvids</taxon>
        <taxon>Myrtales</taxon>
        <taxon>Myrtaceae</taxon>
        <taxon>Myrtoideae</taxon>
        <taxon>Eucalypteae</taxon>
        <taxon>Eucalyptus</taxon>
    </lineage>
</organism>
<dbReference type="PANTHER" id="PTHR31828:SF20">
    <property type="entry name" value="PHOSPHOLIPASE A1"/>
    <property type="match status" value="1"/>
</dbReference>
<dbReference type="Gene3D" id="3.40.50.1820">
    <property type="entry name" value="alpha/beta hydrolase"/>
    <property type="match status" value="1"/>
</dbReference>
<dbReference type="PANTHER" id="PTHR31828">
    <property type="entry name" value="PHOSPHOLIPASE A1-IIGAMMA"/>
    <property type="match status" value="1"/>
</dbReference>
<dbReference type="InParanoid" id="A0A059C7Z4"/>
<dbReference type="GO" id="GO:0005737">
    <property type="term" value="C:cytoplasm"/>
    <property type="evidence" value="ECO:0007669"/>
    <property type="project" value="UniProtKB-ARBA"/>
</dbReference>
<dbReference type="GO" id="GO:0016042">
    <property type="term" value="P:lipid catabolic process"/>
    <property type="evidence" value="ECO:0007669"/>
    <property type="project" value="UniProtKB-UniRule"/>
</dbReference>
<dbReference type="InterPro" id="IPR002921">
    <property type="entry name" value="Fungal_lipase-type"/>
</dbReference>
<feature type="domain" description="Fungal lipase-type" evidence="6">
    <location>
        <begin position="123"/>
        <end position="283"/>
    </location>
</feature>
<evidence type="ECO:0000256" key="1">
    <source>
        <dbReference type="ARBA" id="ARBA00010701"/>
    </source>
</evidence>
<dbReference type="SUPFAM" id="SSF53474">
    <property type="entry name" value="alpha/beta-Hydrolases"/>
    <property type="match status" value="1"/>
</dbReference>
<evidence type="ECO:0000256" key="4">
    <source>
        <dbReference type="ARBA" id="ARBA00023098"/>
    </source>
</evidence>
<accession>A0A059C7Z4</accession>